<dbReference type="Proteomes" id="UP001177021">
    <property type="component" value="Unassembled WGS sequence"/>
</dbReference>
<proteinExistence type="predicted"/>
<reference evidence="1" key="1">
    <citation type="submission" date="2023-10" db="EMBL/GenBank/DDBJ databases">
        <authorList>
            <person name="Rodriguez Cubillos JULIANA M."/>
            <person name="De Vega J."/>
        </authorList>
    </citation>
    <scope>NUCLEOTIDE SEQUENCE</scope>
</reference>
<evidence type="ECO:0000313" key="2">
    <source>
        <dbReference type="Proteomes" id="UP001177021"/>
    </source>
</evidence>
<gene>
    <name evidence="1" type="ORF">MILVUS5_LOCUS40447</name>
</gene>
<dbReference type="EMBL" id="CASHSV030000823">
    <property type="protein sequence ID" value="CAJ2678083.1"/>
    <property type="molecule type" value="Genomic_DNA"/>
</dbReference>
<comment type="caution">
    <text evidence="1">The sequence shown here is derived from an EMBL/GenBank/DDBJ whole genome shotgun (WGS) entry which is preliminary data.</text>
</comment>
<evidence type="ECO:0000313" key="1">
    <source>
        <dbReference type="EMBL" id="CAJ2678083.1"/>
    </source>
</evidence>
<protein>
    <submittedName>
        <fullName evidence="1">Uncharacterized protein</fullName>
    </submittedName>
</protein>
<name>A0ACB0MCD6_TRIPR</name>
<organism evidence="1 2">
    <name type="scientific">Trifolium pratense</name>
    <name type="common">Red clover</name>
    <dbReference type="NCBI Taxonomy" id="57577"/>
    <lineage>
        <taxon>Eukaryota</taxon>
        <taxon>Viridiplantae</taxon>
        <taxon>Streptophyta</taxon>
        <taxon>Embryophyta</taxon>
        <taxon>Tracheophyta</taxon>
        <taxon>Spermatophyta</taxon>
        <taxon>Magnoliopsida</taxon>
        <taxon>eudicotyledons</taxon>
        <taxon>Gunneridae</taxon>
        <taxon>Pentapetalae</taxon>
        <taxon>rosids</taxon>
        <taxon>fabids</taxon>
        <taxon>Fabales</taxon>
        <taxon>Fabaceae</taxon>
        <taxon>Papilionoideae</taxon>
        <taxon>50 kb inversion clade</taxon>
        <taxon>NPAAA clade</taxon>
        <taxon>Hologalegina</taxon>
        <taxon>IRL clade</taxon>
        <taxon>Trifolieae</taxon>
        <taxon>Trifolium</taxon>
    </lineage>
</organism>
<accession>A0ACB0MCD6</accession>
<sequence>MVEKGSWSCKPEDLFSPCNSNSTKEQKRPASDYTSMPDRCFKSSDIDSSSSELCSNDPILGDKCLVEDDSMSQYSINHKSQPDNELSFLDTDGWLDLDNFEDFDRMVLNYDSTFGTGSLDNEDEFCWLSLPYGTAGPDDDPLKSDFKFSSAGVSPLKSIPDCDMGLNDNIEGLEILDCDKKIPPFDKQLRSEMDVDLDAVPTSLSTFGESDTKSGITDDLMPQQKIQGQLLKQSAGKRKNSCLKDGDSDHPYAHMEQDANLKQPCGASSSGVTSQNSIHKQRSNMDSDSLGCVQIQTPPMHPDYSHTSNYTSLLPASSGSRSEHDGYPSPFKESSNASNTESFHSHPLETAALNENLYLRNDAKLMSSGFKSENMQNPMPVKSPGSAQKVGCQFENVNEGHSEGGEVSIGFSPETESSNMQESSAMSSAPDESSLEAANFRQLQQVLDQLDIRIKLCIRDSLYRLAKSADQRHIDVDASGLMGDDMEACKGVMTQDANRCTGFVNIETTTNPIDRSIAHLLFHRPSESSTLPLSDTLPLKSAPMQIQGTGNNPPIFAEKQVCHEESSARVENKS</sequence>
<keyword evidence="2" id="KW-1185">Reference proteome</keyword>